<comment type="caution">
    <text evidence="1">The sequence shown here is derived from an EMBL/GenBank/DDBJ whole genome shotgun (WGS) entry which is preliminary data.</text>
</comment>
<gene>
    <name evidence="1" type="ORF">IT779_03515</name>
</gene>
<dbReference type="Proteomes" id="UP000655751">
    <property type="component" value="Unassembled WGS sequence"/>
</dbReference>
<dbReference type="EMBL" id="JADMLG010000001">
    <property type="protein sequence ID" value="MBH0775353.1"/>
    <property type="molecule type" value="Genomic_DNA"/>
</dbReference>
<accession>A0A931I8J5</accession>
<dbReference type="RefSeq" id="WP_198428058.1">
    <property type="nucleotide sequence ID" value="NZ_JADMLG010000001.1"/>
</dbReference>
<evidence type="ECO:0000313" key="2">
    <source>
        <dbReference type="Proteomes" id="UP000655751"/>
    </source>
</evidence>
<name>A0A931I8J5_9NOCA</name>
<sequence>MVYADADDLAVIKDAAAREDVSEAELVRAAIHPAAQRLRRRTEPLRLRRFAGGDPALAERVDDYLADDFANTPIT</sequence>
<proteinExistence type="predicted"/>
<keyword evidence="2" id="KW-1185">Reference proteome</keyword>
<dbReference type="AlphaFoldDB" id="A0A931I8J5"/>
<organism evidence="1 2">
    <name type="scientific">Nocardia bovistercoris</name>
    <dbReference type="NCBI Taxonomy" id="2785916"/>
    <lineage>
        <taxon>Bacteria</taxon>
        <taxon>Bacillati</taxon>
        <taxon>Actinomycetota</taxon>
        <taxon>Actinomycetes</taxon>
        <taxon>Mycobacteriales</taxon>
        <taxon>Nocardiaceae</taxon>
        <taxon>Nocardia</taxon>
    </lineage>
</organism>
<protein>
    <submittedName>
        <fullName evidence="1">CopG family transcriptional regulator</fullName>
    </submittedName>
</protein>
<reference evidence="1" key="1">
    <citation type="submission" date="2020-11" db="EMBL/GenBank/DDBJ databases">
        <title>Nocardia NEAU-351.nov., a novel actinomycete isolated from the cow dung.</title>
        <authorList>
            <person name="Zhang X."/>
        </authorList>
    </citation>
    <scope>NUCLEOTIDE SEQUENCE</scope>
    <source>
        <strain evidence="1">NEAU-351</strain>
    </source>
</reference>
<evidence type="ECO:0000313" key="1">
    <source>
        <dbReference type="EMBL" id="MBH0775353.1"/>
    </source>
</evidence>